<feature type="region of interest" description="Disordered" evidence="11">
    <location>
        <begin position="177"/>
        <end position="229"/>
    </location>
</feature>
<feature type="domain" description="Protein kinase" evidence="12">
    <location>
        <begin position="271"/>
        <end position="787"/>
    </location>
</feature>
<keyword evidence="3" id="KW-0808">Transferase</keyword>
<feature type="coiled-coil region" evidence="10">
    <location>
        <begin position="394"/>
        <end position="423"/>
    </location>
</feature>
<dbReference type="HOGENOM" id="CLU_004329_0_0_1"/>
<feature type="compositionally biased region" description="Low complexity" evidence="11">
    <location>
        <begin position="1240"/>
        <end position="1267"/>
    </location>
</feature>
<evidence type="ECO:0000256" key="7">
    <source>
        <dbReference type="ARBA" id="ARBA00047899"/>
    </source>
</evidence>
<keyword evidence="5" id="KW-0418">Kinase</keyword>
<feature type="compositionally biased region" description="Basic and acidic residues" evidence="11">
    <location>
        <begin position="908"/>
        <end position="918"/>
    </location>
</feature>
<feature type="binding site" evidence="9">
    <location>
        <position position="301"/>
    </location>
    <ligand>
        <name>ATP</name>
        <dbReference type="ChEBI" id="CHEBI:30616"/>
    </ligand>
</feature>
<evidence type="ECO:0000256" key="10">
    <source>
        <dbReference type="SAM" id="Coils"/>
    </source>
</evidence>
<evidence type="ECO:0000256" key="3">
    <source>
        <dbReference type="ARBA" id="ARBA00022679"/>
    </source>
</evidence>
<feature type="compositionally biased region" description="Low complexity" evidence="11">
    <location>
        <begin position="1120"/>
        <end position="1131"/>
    </location>
</feature>
<keyword evidence="14" id="KW-1185">Reference proteome</keyword>
<feature type="region of interest" description="Disordered" evidence="11">
    <location>
        <begin position="1180"/>
        <end position="1410"/>
    </location>
</feature>
<dbReference type="OrthoDB" id="68483at2759"/>
<dbReference type="GeneID" id="19107668"/>
<dbReference type="FunFam" id="3.30.200.20:FF:000206">
    <property type="entry name" value="Serine/threonine-protein kinase Ssp1"/>
    <property type="match status" value="1"/>
</dbReference>
<dbReference type="STRING" id="717646.M2NEP8"/>
<sequence>MSTESAQDRQQDGERGSSRDADSTPTLEAPVAVKVFSPSTASESSQRTATQETDYFTSQLALPALSRSPSITPAPSVSTSASDVTATGQLQVPDAASLLHASEQLQQQRPGPHTQMSSRSVESTDSDATVTAKSMRASAPAVPQSIHPGFPDQTFAAIQRQQYPVRQHPRPVELWRQRTSHTGGTAARPTPPSGIHTFSSALAASLHPSAPGPGLYTPNTATPPEEYDNPDTPGTYASPFLHFTHRQAPKETHVADVDVDPISGRKLINHYEIIDELGRGTHGKVKLGRDLQLENTHVAIKIVERYSKRRKLGKLVSAAEDKVKKEVAILKKARHPNVVALLEVIDDPTRKKVYIVLEWVERGEIRWRVKAPKEIAMVEARRYASEKAGHVDAKRTAEDEAVVIEAQRRLAKEKRRRARDERQYLKKSLELVGEEVSEDSEDDRLSRISTATTVDSAAGLFEDRRGLARANSPLPPHAPGDSLGLDTSSQYRQVTGQPQTMSPVHAAVDAMHLFSRGLEGTMYGSYAGSSTDSSCINSLTSSMHEASISPAEYAHDSVLDPELQYAPILTIRDARVAFRDTLLGLQYLHYQGIVHRDIKPPNLLQTFDYRVKISDFGVSYLGRPLHEGENGEEVSEQDAQDFDEAKELAKTVGTPAFYAPELCITDPSEDPLPVTKAIDVWALGITLFCMLFARTPFVDTEFVVMRQIADEEVYIPRKRLSPVSEKGDSRPPSHGRAFPPHLTGRRDPLALMYEEIDDHLYDLLKRLLTKDPRKRITLEEVRHHPWLAADLPNRAKWLEETDPSRQSQGKKIEVSNEDVKTAVVPLQFLDRVRSGIKKVTERLGFGASSEKSKTPGRARAPSTAGQGATAPSSPAASANSSSSTLNMEHRRSSLRGDEDIFSALKASRQGERSGEHPLSKSVAASPETERSEPFLAPNKAHMQPGTASTDLKLRPTVSRPSPPERSKTIMSTTSSGRTMKQSDIGRGRESPPPSPGLPSTPIALASPGGSGLQSIFSSGAARRALKSLREASIPRSEVRGRSQDRVSIHSIDAHGEPTLALSQTSAEGLVNPPQALQDIAPKSSAPSSIQNSPVGSRSHSVVSSPQDRLQPLPNFPSALSRNSSGGSIRSISRSSEAPVAVASPPVAIASPVASQAREAIGSSAADWQRAEDEHIRKIIREEQEKAARMTSAFDDRTCPPSPDDQRVKRRQSQHPPPLELSTPASSHETSPTGQISQLPAAMVSSSSDFGSAVSMSVSNPSIPSVISEASSIDPADGAPLEEFESKRNDSSGDTLNPKPLMIEEEEEAVDEGYSPDQDQALDSDNEEYEDSSDSDGGLVMSRRKSKSSHTGGRSGGHPSAAEKAGMKERRGTGWSKKSSRSGSNNTMKKVRTPDSEDERSRDSHELREED</sequence>
<feature type="compositionally biased region" description="Basic and acidic residues" evidence="11">
    <location>
        <begin position="1391"/>
        <end position="1410"/>
    </location>
</feature>
<dbReference type="InterPro" id="IPR017441">
    <property type="entry name" value="Protein_kinase_ATP_BS"/>
</dbReference>
<evidence type="ECO:0000313" key="14">
    <source>
        <dbReference type="Proteomes" id="UP000011761"/>
    </source>
</evidence>
<accession>M2NEP8</accession>
<feature type="region of interest" description="Disordered" evidence="11">
    <location>
        <begin position="720"/>
        <end position="743"/>
    </location>
</feature>
<keyword evidence="6 9" id="KW-0067">ATP-binding</keyword>
<evidence type="ECO:0000259" key="12">
    <source>
        <dbReference type="PROSITE" id="PS50011"/>
    </source>
</evidence>
<feature type="compositionally biased region" description="Polar residues" evidence="11">
    <location>
        <begin position="103"/>
        <end position="132"/>
    </location>
</feature>
<dbReference type="SUPFAM" id="SSF56112">
    <property type="entry name" value="Protein kinase-like (PK-like)"/>
    <property type="match status" value="1"/>
</dbReference>
<dbReference type="SMART" id="SM00220">
    <property type="entry name" value="S_TKc"/>
    <property type="match status" value="1"/>
</dbReference>
<dbReference type="Pfam" id="PF00069">
    <property type="entry name" value="Pkinase"/>
    <property type="match status" value="2"/>
</dbReference>
<protein>
    <recommendedName>
        <fullName evidence="1">non-specific serine/threonine protein kinase</fullName>
        <ecNumber evidence="1">2.7.11.1</ecNumber>
    </recommendedName>
</protein>
<dbReference type="GO" id="GO:0001558">
    <property type="term" value="P:regulation of cell growth"/>
    <property type="evidence" value="ECO:0007669"/>
    <property type="project" value="UniProtKB-ARBA"/>
</dbReference>
<dbReference type="FunFam" id="1.10.510.10:FF:000614">
    <property type="entry name" value="Serine/threonine protein kinase, putative"/>
    <property type="match status" value="1"/>
</dbReference>
<reference evidence="13 14" key="1">
    <citation type="journal article" date="2012" name="PLoS Pathog.">
        <title>Diverse lifestyles and strategies of plant pathogenesis encoded in the genomes of eighteen Dothideomycetes fungi.</title>
        <authorList>
            <person name="Ohm R.A."/>
            <person name="Feau N."/>
            <person name="Henrissat B."/>
            <person name="Schoch C.L."/>
            <person name="Horwitz B.A."/>
            <person name="Barry K.W."/>
            <person name="Condon B.J."/>
            <person name="Copeland A.C."/>
            <person name="Dhillon B."/>
            <person name="Glaser F."/>
            <person name="Hesse C.N."/>
            <person name="Kosti I."/>
            <person name="LaButti K."/>
            <person name="Lindquist E.A."/>
            <person name="Lucas S."/>
            <person name="Salamov A.A."/>
            <person name="Bradshaw R.E."/>
            <person name="Ciuffetti L."/>
            <person name="Hamelin R.C."/>
            <person name="Kema G.H.J."/>
            <person name="Lawrence C."/>
            <person name="Scott J.A."/>
            <person name="Spatafora J.W."/>
            <person name="Turgeon B.G."/>
            <person name="de Wit P.J.G.M."/>
            <person name="Zhong S."/>
            <person name="Goodwin S.B."/>
            <person name="Grigoriev I.V."/>
        </authorList>
    </citation>
    <scope>NUCLEOTIDE SEQUENCE [LARGE SCALE GENOMIC DNA]</scope>
    <source>
        <strain evidence="13 14">UAMH 10762</strain>
    </source>
</reference>
<proteinExistence type="predicted"/>
<gene>
    <name evidence="13" type="ORF">BAUCODRAFT_122149</name>
</gene>
<evidence type="ECO:0000313" key="13">
    <source>
        <dbReference type="EMBL" id="EMC97724.1"/>
    </source>
</evidence>
<dbReference type="PANTHER" id="PTHR43895">
    <property type="entry name" value="CALCIUM/CALMODULIN-DEPENDENT PROTEIN KINASE KINASE-RELATED"/>
    <property type="match status" value="1"/>
</dbReference>
<feature type="region of interest" description="Disordered" evidence="11">
    <location>
        <begin position="1077"/>
        <end position="1131"/>
    </location>
</feature>
<feature type="compositionally biased region" description="Basic and acidic residues" evidence="11">
    <location>
        <begin position="1"/>
        <end position="22"/>
    </location>
</feature>
<feature type="compositionally biased region" description="Low complexity" evidence="11">
    <location>
        <begin position="68"/>
        <end position="87"/>
    </location>
</feature>
<feature type="compositionally biased region" description="Polar residues" evidence="11">
    <location>
        <begin position="37"/>
        <end position="60"/>
    </location>
</feature>
<feature type="region of interest" description="Disordered" evidence="11">
    <location>
        <begin position="468"/>
        <end position="488"/>
    </location>
</feature>
<evidence type="ECO:0000256" key="4">
    <source>
        <dbReference type="ARBA" id="ARBA00022741"/>
    </source>
</evidence>
<dbReference type="PROSITE" id="PS00107">
    <property type="entry name" value="PROTEIN_KINASE_ATP"/>
    <property type="match status" value="1"/>
</dbReference>
<feature type="compositionally biased region" description="Acidic residues" evidence="11">
    <location>
        <begin position="1319"/>
        <end position="1333"/>
    </location>
</feature>
<dbReference type="Gene3D" id="3.30.200.20">
    <property type="entry name" value="Phosphorylase Kinase, domain 1"/>
    <property type="match status" value="1"/>
</dbReference>
<dbReference type="InterPro" id="IPR011009">
    <property type="entry name" value="Kinase-like_dom_sf"/>
</dbReference>
<keyword evidence="2" id="KW-0723">Serine/threonine-protein kinase</keyword>
<dbReference type="eggNOG" id="KOG0585">
    <property type="taxonomic scope" value="Eukaryota"/>
</dbReference>
<feature type="compositionally biased region" description="Basic and acidic residues" evidence="11">
    <location>
        <begin position="1180"/>
        <end position="1197"/>
    </location>
</feature>
<dbReference type="EMBL" id="KB445554">
    <property type="protein sequence ID" value="EMC97724.1"/>
    <property type="molecule type" value="Genomic_DNA"/>
</dbReference>
<feature type="compositionally biased region" description="Polar residues" evidence="11">
    <location>
        <begin position="1084"/>
        <end position="1107"/>
    </location>
</feature>
<dbReference type="Proteomes" id="UP000011761">
    <property type="component" value="Unassembled WGS sequence"/>
</dbReference>
<dbReference type="PANTHER" id="PTHR43895:SF152">
    <property type="entry name" value="SERINE_THREONINE-PROTEIN KINASE TOS3"/>
    <property type="match status" value="1"/>
</dbReference>
<comment type="catalytic activity">
    <reaction evidence="7">
        <text>L-threonyl-[protein] + ATP = O-phospho-L-threonyl-[protein] + ADP + H(+)</text>
        <dbReference type="Rhea" id="RHEA:46608"/>
        <dbReference type="Rhea" id="RHEA-COMP:11060"/>
        <dbReference type="Rhea" id="RHEA-COMP:11605"/>
        <dbReference type="ChEBI" id="CHEBI:15378"/>
        <dbReference type="ChEBI" id="CHEBI:30013"/>
        <dbReference type="ChEBI" id="CHEBI:30616"/>
        <dbReference type="ChEBI" id="CHEBI:61977"/>
        <dbReference type="ChEBI" id="CHEBI:456216"/>
        <dbReference type="EC" id="2.7.11.1"/>
    </reaction>
</comment>
<evidence type="ECO:0000256" key="11">
    <source>
        <dbReference type="SAM" id="MobiDB-lite"/>
    </source>
</evidence>
<dbReference type="OMA" id="QAPKETH"/>
<dbReference type="Gene3D" id="1.10.510.10">
    <property type="entry name" value="Transferase(Phosphotransferase) domain 1"/>
    <property type="match status" value="1"/>
</dbReference>
<feature type="compositionally biased region" description="Low complexity" evidence="11">
    <location>
        <begin position="868"/>
        <end position="884"/>
    </location>
</feature>
<feature type="compositionally biased region" description="Low complexity" evidence="11">
    <location>
        <begin position="199"/>
        <end position="209"/>
    </location>
</feature>
<evidence type="ECO:0000256" key="9">
    <source>
        <dbReference type="PROSITE-ProRule" id="PRU10141"/>
    </source>
</evidence>
<feature type="compositionally biased region" description="Polar residues" evidence="11">
    <location>
        <begin position="968"/>
        <end position="981"/>
    </location>
</feature>
<dbReference type="PROSITE" id="PS50011">
    <property type="entry name" value="PROTEIN_KINASE_DOM"/>
    <property type="match status" value="1"/>
</dbReference>
<name>M2NEP8_BAUPA</name>
<evidence type="ECO:0000256" key="2">
    <source>
        <dbReference type="ARBA" id="ARBA00022527"/>
    </source>
</evidence>
<dbReference type="InterPro" id="IPR000719">
    <property type="entry name" value="Prot_kinase_dom"/>
</dbReference>
<keyword evidence="10" id="KW-0175">Coiled coil</keyword>
<organism evidence="13 14">
    <name type="scientific">Baudoinia panamericana (strain UAMH 10762)</name>
    <name type="common">Angels' share fungus</name>
    <name type="synonym">Baudoinia compniacensis (strain UAMH 10762)</name>
    <dbReference type="NCBI Taxonomy" id="717646"/>
    <lineage>
        <taxon>Eukaryota</taxon>
        <taxon>Fungi</taxon>
        <taxon>Dikarya</taxon>
        <taxon>Ascomycota</taxon>
        <taxon>Pezizomycotina</taxon>
        <taxon>Dothideomycetes</taxon>
        <taxon>Dothideomycetidae</taxon>
        <taxon>Mycosphaerellales</taxon>
        <taxon>Teratosphaeriaceae</taxon>
        <taxon>Baudoinia</taxon>
    </lineage>
</organism>
<feature type="region of interest" description="Disordered" evidence="11">
    <location>
        <begin position="845"/>
        <end position="1010"/>
    </location>
</feature>
<dbReference type="GO" id="GO:0004674">
    <property type="term" value="F:protein serine/threonine kinase activity"/>
    <property type="evidence" value="ECO:0007669"/>
    <property type="project" value="UniProtKB-KW"/>
</dbReference>
<feature type="region of interest" description="Disordered" evidence="11">
    <location>
        <begin position="1"/>
        <end position="132"/>
    </location>
</feature>
<dbReference type="GO" id="GO:0042149">
    <property type="term" value="P:cellular response to glucose starvation"/>
    <property type="evidence" value="ECO:0007669"/>
    <property type="project" value="UniProtKB-ARBA"/>
</dbReference>
<keyword evidence="4 9" id="KW-0547">Nucleotide-binding</keyword>
<feature type="compositionally biased region" description="Basic and acidic residues" evidence="11">
    <location>
        <begin position="887"/>
        <end position="898"/>
    </location>
</feature>
<feature type="compositionally biased region" description="Polar residues" evidence="11">
    <location>
        <begin position="1222"/>
        <end position="1237"/>
    </location>
</feature>
<dbReference type="GO" id="GO:0007165">
    <property type="term" value="P:signal transduction"/>
    <property type="evidence" value="ECO:0007669"/>
    <property type="project" value="TreeGrafter"/>
</dbReference>
<evidence type="ECO:0000256" key="8">
    <source>
        <dbReference type="ARBA" id="ARBA00048679"/>
    </source>
</evidence>
<comment type="catalytic activity">
    <reaction evidence="8">
        <text>L-seryl-[protein] + ATP = O-phospho-L-seryl-[protein] + ADP + H(+)</text>
        <dbReference type="Rhea" id="RHEA:17989"/>
        <dbReference type="Rhea" id="RHEA-COMP:9863"/>
        <dbReference type="Rhea" id="RHEA-COMP:11604"/>
        <dbReference type="ChEBI" id="CHEBI:15378"/>
        <dbReference type="ChEBI" id="CHEBI:29999"/>
        <dbReference type="ChEBI" id="CHEBI:30616"/>
        <dbReference type="ChEBI" id="CHEBI:83421"/>
        <dbReference type="ChEBI" id="CHEBI:456216"/>
        <dbReference type="EC" id="2.7.11.1"/>
    </reaction>
</comment>
<dbReference type="RefSeq" id="XP_007675969.1">
    <property type="nucleotide sequence ID" value="XM_007677779.1"/>
</dbReference>
<dbReference type="KEGG" id="bcom:BAUCODRAFT_122149"/>
<dbReference type="EC" id="2.7.11.1" evidence="1"/>
<evidence type="ECO:0000256" key="1">
    <source>
        <dbReference type="ARBA" id="ARBA00012513"/>
    </source>
</evidence>
<dbReference type="GO" id="GO:0005524">
    <property type="term" value="F:ATP binding"/>
    <property type="evidence" value="ECO:0007669"/>
    <property type="project" value="UniProtKB-UniRule"/>
</dbReference>
<evidence type="ECO:0000256" key="6">
    <source>
        <dbReference type="ARBA" id="ARBA00022840"/>
    </source>
</evidence>
<evidence type="ECO:0000256" key="5">
    <source>
        <dbReference type="ARBA" id="ARBA00022777"/>
    </source>
</evidence>